<reference evidence="9 10" key="1">
    <citation type="journal article" date="2019" name="Mol. Ecol. Resour.">
        <title>Improving Illumina assemblies with Hi-C and long reads: an example with the North African dromedary.</title>
        <authorList>
            <person name="Elbers J.P."/>
            <person name="Rogers M.F."/>
            <person name="Perelman P.L."/>
            <person name="Proskuryakova A.A."/>
            <person name="Serdyukova N.A."/>
            <person name="Johnson W.E."/>
            <person name="Horin P."/>
            <person name="Corander J."/>
            <person name="Murphy D."/>
            <person name="Burger P.A."/>
        </authorList>
    </citation>
    <scope>NUCLEOTIDE SEQUENCE [LARGE SCALE GENOMIC DNA]</scope>
    <source>
        <strain evidence="9">Drom800</strain>
        <tissue evidence="9">Blood</tissue>
    </source>
</reference>
<evidence type="ECO:0000256" key="1">
    <source>
        <dbReference type="ARBA" id="ARBA00022737"/>
    </source>
</evidence>
<keyword evidence="4" id="KW-0245">EGF-like domain</keyword>
<feature type="domain" description="EGF-like" evidence="8">
    <location>
        <begin position="186"/>
        <end position="222"/>
    </location>
</feature>
<evidence type="ECO:0000259" key="8">
    <source>
        <dbReference type="PROSITE" id="PS50026"/>
    </source>
</evidence>
<evidence type="ECO:0000256" key="2">
    <source>
        <dbReference type="ARBA" id="ARBA00023157"/>
    </source>
</evidence>
<dbReference type="GO" id="GO:0005604">
    <property type="term" value="C:basement membrane"/>
    <property type="evidence" value="ECO:0007669"/>
    <property type="project" value="UniProtKB-ARBA"/>
</dbReference>
<feature type="domain" description="Laminin G" evidence="7">
    <location>
        <begin position="1"/>
        <end position="144"/>
    </location>
</feature>
<dbReference type="Proteomes" id="UP000299084">
    <property type="component" value="Unassembled WGS sequence"/>
</dbReference>
<evidence type="ECO:0000259" key="7">
    <source>
        <dbReference type="PROSITE" id="PS50025"/>
    </source>
</evidence>
<dbReference type="PANTHER" id="PTHR15036">
    <property type="entry name" value="PIKACHURIN-LIKE PROTEIN"/>
    <property type="match status" value="1"/>
</dbReference>
<evidence type="ECO:0000256" key="3">
    <source>
        <dbReference type="ARBA" id="ARBA00023180"/>
    </source>
</evidence>
<dbReference type="SMART" id="SM00181">
    <property type="entry name" value="EGF"/>
    <property type="match status" value="1"/>
</dbReference>
<dbReference type="PROSITE" id="PS50026">
    <property type="entry name" value="EGF_3"/>
    <property type="match status" value="1"/>
</dbReference>
<feature type="region of interest" description="Disordered" evidence="5">
    <location>
        <begin position="396"/>
        <end position="446"/>
    </location>
</feature>
<dbReference type="EMBL" id="JWIN03000010">
    <property type="protein sequence ID" value="KAB1272856.1"/>
    <property type="molecule type" value="Genomic_DNA"/>
</dbReference>
<keyword evidence="10" id="KW-1185">Reference proteome</keyword>
<keyword evidence="6" id="KW-1133">Transmembrane helix</keyword>
<dbReference type="FunFam" id="2.10.25.10:FF:000165">
    <property type="entry name" value="FAT atypical cadherin 3"/>
    <property type="match status" value="1"/>
</dbReference>
<dbReference type="AlphaFoldDB" id="A0A5N4DP64"/>
<keyword evidence="3" id="KW-0325">Glycoprotein</keyword>
<evidence type="ECO:0000256" key="6">
    <source>
        <dbReference type="SAM" id="Phobius"/>
    </source>
</evidence>
<gene>
    <name evidence="9" type="ORF">Cadr_000015406</name>
</gene>
<comment type="caution">
    <text evidence="4">Lacks conserved residue(s) required for the propagation of feature annotation.</text>
</comment>
<evidence type="ECO:0000256" key="4">
    <source>
        <dbReference type="PROSITE-ProRule" id="PRU00076"/>
    </source>
</evidence>
<dbReference type="PROSITE" id="PS01187">
    <property type="entry name" value="EGF_CA"/>
    <property type="match status" value="1"/>
</dbReference>
<dbReference type="InterPro" id="IPR000152">
    <property type="entry name" value="EGF-type_Asp/Asn_hydroxyl_site"/>
</dbReference>
<comment type="caution">
    <text evidence="9">The sequence shown here is derived from an EMBL/GenBank/DDBJ whole genome shotgun (WGS) entry which is preliminary data.</text>
</comment>
<keyword evidence="2 4" id="KW-1015">Disulfide bond</keyword>
<dbReference type="Gene3D" id="2.60.120.200">
    <property type="match status" value="1"/>
</dbReference>
<accession>A0A5N4DP64</accession>
<dbReference type="Pfam" id="PF00008">
    <property type="entry name" value="EGF"/>
    <property type="match status" value="1"/>
</dbReference>
<keyword evidence="6" id="KW-0812">Transmembrane</keyword>
<organism evidence="9 10">
    <name type="scientific">Camelus dromedarius</name>
    <name type="common">Dromedary</name>
    <name type="synonym">Arabian camel</name>
    <dbReference type="NCBI Taxonomy" id="9838"/>
    <lineage>
        <taxon>Eukaryota</taxon>
        <taxon>Metazoa</taxon>
        <taxon>Chordata</taxon>
        <taxon>Craniata</taxon>
        <taxon>Vertebrata</taxon>
        <taxon>Euteleostomi</taxon>
        <taxon>Mammalia</taxon>
        <taxon>Eutheria</taxon>
        <taxon>Laurasiatheria</taxon>
        <taxon>Artiodactyla</taxon>
        <taxon>Tylopoda</taxon>
        <taxon>Camelidae</taxon>
        <taxon>Camelus</taxon>
    </lineage>
</organism>
<dbReference type="InterPro" id="IPR001881">
    <property type="entry name" value="EGF-like_Ca-bd_dom"/>
</dbReference>
<sequence length="646" mass="70457">MFKSTRVLVPAQIVDGKLWFQLDCGNGPGILGISGRAVNDGSWHSVFLELNRNFTSLALDDSYVERRRAPLYFQTLSTESTIYFGALVQADNIRSLTDTRVTQVLSGFQGCLDSVMLNNNELPLQNKRSSFAEVVGLTELKLGCVLYPDACERSPCQHGGSCAGLPSGAYNISMESRRYVARCEEDVNECEREECENGGACVNVFGSFLCNCTPGYVGQYCGLRPVVVPNIQAGHPYVGKEELIGIAVVLFVIFVLIVLFIVFRKKVFRKNYSRNNITLVQDPATAALLNKSNGVPFRNLRGGGDGRNVYQEVGPPQVPVRPMAYTPCFQSDSRSNLDKIVDGLGGEHQEMTTFHPESPRILTARRGVVVCSVAPNLPAVSPCRSDCDSIRKNGWDAGTENKGDDDPGEVTCFAGSNKGSNSEVQSLSSFQSDSGDDNAYHWDTSDWMPGARLSDIEEVPNYENQEGGSAHQGSTRELESDYYLGGYDIDSEYPPPHEEEFLSQDQLPPPLPEDFPDQYEALPPSQPVSLASTLSPDCRRRPQFHPSQYLPPHPFPNETDLVGPPATCEFSTFAVSVNQGTETAAGPADSASLSLHNSRGTSSSDVSASCGFDDSEVAMSDYESVGELSLASLHIPFVETQHQTQV</sequence>
<feature type="region of interest" description="Disordered" evidence="5">
    <location>
        <begin position="485"/>
        <end position="533"/>
    </location>
</feature>
<evidence type="ECO:0000313" key="10">
    <source>
        <dbReference type="Proteomes" id="UP000299084"/>
    </source>
</evidence>
<feature type="compositionally biased region" description="Basic and acidic residues" evidence="5">
    <location>
        <begin position="396"/>
        <end position="405"/>
    </location>
</feature>
<dbReference type="PANTHER" id="PTHR15036:SF85">
    <property type="entry name" value="SP2353, ISOFORM A"/>
    <property type="match status" value="1"/>
</dbReference>
<dbReference type="InterPro" id="IPR050372">
    <property type="entry name" value="Neurexin-related_CASP"/>
</dbReference>
<feature type="compositionally biased region" description="Polar residues" evidence="5">
    <location>
        <begin position="417"/>
        <end position="433"/>
    </location>
</feature>
<dbReference type="SMART" id="SM00282">
    <property type="entry name" value="LamG"/>
    <property type="match status" value="1"/>
</dbReference>
<dbReference type="InterPro" id="IPR013320">
    <property type="entry name" value="ConA-like_dom_sf"/>
</dbReference>
<name>A0A5N4DP64_CAMDR</name>
<dbReference type="PROSITE" id="PS00010">
    <property type="entry name" value="ASX_HYDROXYL"/>
    <property type="match status" value="1"/>
</dbReference>
<feature type="disulfide bond" evidence="4">
    <location>
        <begin position="212"/>
        <end position="221"/>
    </location>
</feature>
<dbReference type="CDD" id="cd00110">
    <property type="entry name" value="LamG"/>
    <property type="match status" value="1"/>
</dbReference>
<dbReference type="CDD" id="cd00054">
    <property type="entry name" value="EGF_CA"/>
    <property type="match status" value="1"/>
</dbReference>
<dbReference type="Gene3D" id="2.10.25.10">
    <property type="entry name" value="Laminin"/>
    <property type="match status" value="1"/>
</dbReference>
<dbReference type="SUPFAM" id="SSF49899">
    <property type="entry name" value="Concanavalin A-like lectins/glucanases"/>
    <property type="match status" value="1"/>
</dbReference>
<evidence type="ECO:0000313" key="9">
    <source>
        <dbReference type="EMBL" id="KAB1272856.1"/>
    </source>
</evidence>
<protein>
    <submittedName>
        <fullName evidence="9">Protocadherin Fat 3</fullName>
    </submittedName>
</protein>
<dbReference type="GO" id="GO:0016020">
    <property type="term" value="C:membrane"/>
    <property type="evidence" value="ECO:0007669"/>
    <property type="project" value="UniProtKB-SubCell"/>
</dbReference>
<dbReference type="PROSITE" id="PS01186">
    <property type="entry name" value="EGF_2"/>
    <property type="match status" value="1"/>
</dbReference>
<keyword evidence="6" id="KW-0472">Membrane</keyword>
<evidence type="ECO:0000256" key="5">
    <source>
        <dbReference type="SAM" id="MobiDB-lite"/>
    </source>
</evidence>
<dbReference type="GO" id="GO:0005509">
    <property type="term" value="F:calcium ion binding"/>
    <property type="evidence" value="ECO:0007669"/>
    <property type="project" value="InterPro"/>
</dbReference>
<dbReference type="SMART" id="SM00179">
    <property type="entry name" value="EGF_CA"/>
    <property type="match status" value="1"/>
</dbReference>
<proteinExistence type="predicted"/>
<dbReference type="InterPro" id="IPR000742">
    <property type="entry name" value="EGF"/>
</dbReference>
<dbReference type="Pfam" id="PF02210">
    <property type="entry name" value="Laminin_G_2"/>
    <property type="match status" value="1"/>
</dbReference>
<dbReference type="PROSITE" id="PS00022">
    <property type="entry name" value="EGF_1"/>
    <property type="match status" value="1"/>
</dbReference>
<dbReference type="InterPro" id="IPR001791">
    <property type="entry name" value="Laminin_G"/>
</dbReference>
<feature type="compositionally biased region" description="Polar residues" evidence="5">
    <location>
        <begin position="591"/>
        <end position="607"/>
    </location>
</feature>
<dbReference type="InterPro" id="IPR018097">
    <property type="entry name" value="EGF_Ca-bd_CS"/>
</dbReference>
<feature type="transmembrane region" description="Helical" evidence="6">
    <location>
        <begin position="243"/>
        <end position="263"/>
    </location>
</feature>
<dbReference type="SUPFAM" id="SSF57196">
    <property type="entry name" value="EGF/Laminin"/>
    <property type="match status" value="1"/>
</dbReference>
<keyword evidence="1" id="KW-0677">Repeat</keyword>
<dbReference type="PROSITE" id="PS50025">
    <property type="entry name" value="LAM_G_DOMAIN"/>
    <property type="match status" value="1"/>
</dbReference>
<feature type="region of interest" description="Disordered" evidence="5">
    <location>
        <begin position="582"/>
        <end position="608"/>
    </location>
</feature>